<dbReference type="STRING" id="67285.AQI88_28600"/>
<dbReference type="Proteomes" id="UP000054241">
    <property type="component" value="Unassembled WGS sequence"/>
</dbReference>
<evidence type="ECO:0000313" key="3">
    <source>
        <dbReference type="Proteomes" id="UP000054241"/>
    </source>
</evidence>
<protein>
    <submittedName>
        <fullName evidence="2">Uncharacterized protein</fullName>
    </submittedName>
</protein>
<feature type="compositionally biased region" description="Low complexity" evidence="1">
    <location>
        <begin position="17"/>
        <end position="28"/>
    </location>
</feature>
<comment type="caution">
    <text evidence="2">The sequence shown here is derived from an EMBL/GenBank/DDBJ whole genome shotgun (WGS) entry which is preliminary data.</text>
</comment>
<evidence type="ECO:0000256" key="1">
    <source>
        <dbReference type="SAM" id="MobiDB-lite"/>
    </source>
</evidence>
<name>A0A124HC26_9ACTN</name>
<reference evidence="2 3" key="1">
    <citation type="submission" date="2015-10" db="EMBL/GenBank/DDBJ databases">
        <title>Draft genome sequence of Streptomyces cellostaticus DSM 40189, type strain for the species Streptomyces cellostaticus.</title>
        <authorList>
            <person name="Ruckert C."/>
            <person name="Winkler A."/>
            <person name="Kalinowski J."/>
            <person name="Kampfer P."/>
            <person name="Glaeser S."/>
        </authorList>
    </citation>
    <scope>NUCLEOTIDE SEQUENCE [LARGE SCALE GENOMIC DNA]</scope>
    <source>
        <strain evidence="2 3">DSM 40189</strain>
    </source>
</reference>
<proteinExistence type="predicted"/>
<feature type="region of interest" description="Disordered" evidence="1">
    <location>
        <begin position="17"/>
        <end position="59"/>
    </location>
</feature>
<evidence type="ECO:0000313" key="2">
    <source>
        <dbReference type="EMBL" id="KUM93082.1"/>
    </source>
</evidence>
<dbReference type="AlphaFoldDB" id="A0A124HC26"/>
<sequence>MSIIHACLRWVLGAFAPGTGRRPAGSRPGRPDPVRRPEVSRTAAPWLPDHRSPYGLDTPLDGSANAIVRPYLRENERERARQSRRLALVLAADAEAVA</sequence>
<gene>
    <name evidence="2" type="ORF">AQI88_28600</name>
</gene>
<feature type="compositionally biased region" description="Basic and acidic residues" evidence="1">
    <location>
        <begin position="29"/>
        <end position="39"/>
    </location>
</feature>
<keyword evidence="3" id="KW-1185">Reference proteome</keyword>
<dbReference type="EMBL" id="LMWL01000052">
    <property type="protein sequence ID" value="KUM93082.1"/>
    <property type="molecule type" value="Genomic_DNA"/>
</dbReference>
<accession>A0A124HC26</accession>
<organism evidence="2 3">
    <name type="scientific">Streptomyces cellostaticus</name>
    <dbReference type="NCBI Taxonomy" id="67285"/>
    <lineage>
        <taxon>Bacteria</taxon>
        <taxon>Bacillati</taxon>
        <taxon>Actinomycetota</taxon>
        <taxon>Actinomycetes</taxon>
        <taxon>Kitasatosporales</taxon>
        <taxon>Streptomycetaceae</taxon>
        <taxon>Streptomyces</taxon>
    </lineage>
</organism>